<reference evidence="2" key="1">
    <citation type="submission" date="2018-02" db="EMBL/GenBank/DDBJ databases">
        <authorList>
            <person name="Cohen D.B."/>
            <person name="Kent A.D."/>
        </authorList>
    </citation>
    <scope>NUCLEOTIDE SEQUENCE</scope>
</reference>
<protein>
    <submittedName>
        <fullName evidence="2">Uncharacterized protein</fullName>
    </submittedName>
</protein>
<evidence type="ECO:0000313" key="2">
    <source>
        <dbReference type="EMBL" id="SPC89381.1"/>
    </source>
</evidence>
<dbReference type="EMBL" id="OIVN01001064">
    <property type="protein sequence ID" value="SPC89381.1"/>
    <property type="molecule type" value="Genomic_DNA"/>
</dbReference>
<proteinExistence type="predicted"/>
<organism evidence="2">
    <name type="scientific">Fagus sylvatica</name>
    <name type="common">Beechnut</name>
    <dbReference type="NCBI Taxonomy" id="28930"/>
    <lineage>
        <taxon>Eukaryota</taxon>
        <taxon>Viridiplantae</taxon>
        <taxon>Streptophyta</taxon>
        <taxon>Embryophyta</taxon>
        <taxon>Tracheophyta</taxon>
        <taxon>Spermatophyta</taxon>
        <taxon>Magnoliopsida</taxon>
        <taxon>eudicotyledons</taxon>
        <taxon>Gunneridae</taxon>
        <taxon>Pentapetalae</taxon>
        <taxon>rosids</taxon>
        <taxon>fabids</taxon>
        <taxon>Fagales</taxon>
        <taxon>Fagaceae</taxon>
        <taxon>Fagus</taxon>
    </lineage>
</organism>
<accession>A0A2N9FR34</accession>
<dbReference type="AlphaFoldDB" id="A0A2N9FR34"/>
<feature type="region of interest" description="Disordered" evidence="1">
    <location>
        <begin position="1"/>
        <end position="34"/>
    </location>
</feature>
<name>A0A2N9FR34_FAGSY</name>
<evidence type="ECO:0000256" key="1">
    <source>
        <dbReference type="SAM" id="MobiDB-lite"/>
    </source>
</evidence>
<feature type="compositionally biased region" description="Pro residues" evidence="1">
    <location>
        <begin position="1"/>
        <end position="12"/>
    </location>
</feature>
<gene>
    <name evidence="2" type="ORF">FSB_LOCUS17263</name>
</gene>
<sequence>MKTPSLPPPPLPEGSLTAANSDPFPHKSRPHFTS</sequence>